<comment type="caution">
    <text evidence="3">The sequence shown here is derived from an EMBL/GenBank/DDBJ whole genome shotgun (WGS) entry which is preliminary data.</text>
</comment>
<dbReference type="EMBL" id="RFFJ01000040">
    <property type="protein sequence ID" value="RMI41930.1"/>
    <property type="molecule type" value="Genomic_DNA"/>
</dbReference>
<feature type="compositionally biased region" description="Gly residues" evidence="1">
    <location>
        <begin position="30"/>
        <end position="47"/>
    </location>
</feature>
<keyword evidence="4" id="KW-1185">Reference proteome</keyword>
<evidence type="ECO:0000256" key="1">
    <source>
        <dbReference type="SAM" id="MobiDB-lite"/>
    </source>
</evidence>
<reference evidence="3 4" key="1">
    <citation type="submission" date="2018-10" db="EMBL/GenBank/DDBJ databases">
        <title>Isolation, diversity and antifungal activity of actinobacteria from wheat.</title>
        <authorList>
            <person name="Han C."/>
        </authorList>
    </citation>
    <scope>NUCLEOTIDE SEQUENCE [LARGE SCALE GENOMIC DNA]</scope>
    <source>
        <strain evidence="3 4">NEAU-YY642</strain>
    </source>
</reference>
<organism evidence="3 4">
    <name type="scientific">Streptomyces triticirhizae</name>
    <dbReference type="NCBI Taxonomy" id="2483353"/>
    <lineage>
        <taxon>Bacteria</taxon>
        <taxon>Bacillati</taxon>
        <taxon>Actinomycetota</taxon>
        <taxon>Actinomycetes</taxon>
        <taxon>Kitasatosporales</taxon>
        <taxon>Streptomycetaceae</taxon>
        <taxon>Streptomyces</taxon>
    </lineage>
</organism>
<name>A0A3M2LYD8_9ACTN</name>
<feature type="chain" id="PRO_5018201962" evidence="2">
    <location>
        <begin position="30"/>
        <end position="363"/>
    </location>
</feature>
<evidence type="ECO:0000313" key="4">
    <source>
        <dbReference type="Proteomes" id="UP000278673"/>
    </source>
</evidence>
<sequence length="363" mass="38672">MTGGRPRAVVLATVALLLASAGLAPEARALGGGHGDEGSGTDGGGQDGDTLTAEAQTEVVITGDTGGEGDGSLAPIDTGWTPPVCWYEPFMTAEEFEAAVESLDGHANRALNIWSPAQAFTDIYRDNNPADWAVNFNSVYGGVGYDNYNLDIADEGLWWHGVINPNRRNEYRAGTDCVEPIFWGDPTDVPALPEAIDDEVLAEYAYDEIGIPDTEIELSPDGEQLVNLATWIWMEEALLEPRTVRAELPISGVWAETTAEPVSLTIDPGSEDAVVFPASGECAVSEGGRIGAPWTRGDEGEDPPCGVRYERSTHRDGSFTLTASLTWEVSWTGSQSGGPHPLPGGVFETTYDIVVSESQAIVR</sequence>
<dbReference type="RefSeq" id="WP_122183474.1">
    <property type="nucleotide sequence ID" value="NZ_RFFJ01000040.1"/>
</dbReference>
<dbReference type="Proteomes" id="UP000278673">
    <property type="component" value="Unassembled WGS sequence"/>
</dbReference>
<proteinExistence type="predicted"/>
<accession>A0A3M2LYD8</accession>
<evidence type="ECO:0000313" key="3">
    <source>
        <dbReference type="EMBL" id="RMI41930.1"/>
    </source>
</evidence>
<dbReference type="AlphaFoldDB" id="A0A3M2LYD8"/>
<feature type="signal peptide" evidence="2">
    <location>
        <begin position="1"/>
        <end position="29"/>
    </location>
</feature>
<protein>
    <submittedName>
        <fullName evidence="3">Uncharacterized protein</fullName>
    </submittedName>
</protein>
<gene>
    <name evidence="3" type="ORF">EBN88_10085</name>
</gene>
<keyword evidence="2" id="KW-0732">Signal</keyword>
<feature type="region of interest" description="Disordered" evidence="1">
    <location>
        <begin position="29"/>
        <end position="50"/>
    </location>
</feature>
<evidence type="ECO:0000256" key="2">
    <source>
        <dbReference type="SAM" id="SignalP"/>
    </source>
</evidence>